<evidence type="ECO:0000256" key="10">
    <source>
        <dbReference type="ARBA" id="ARBA00023136"/>
    </source>
</evidence>
<dbReference type="PANTHER" id="PTHR42837">
    <property type="entry name" value="REGULATOR OF SIGMA-E PROTEASE RSEP"/>
    <property type="match status" value="1"/>
</dbReference>
<keyword evidence="4 13" id="KW-0645">Protease</keyword>
<evidence type="ECO:0000256" key="9">
    <source>
        <dbReference type="ARBA" id="ARBA00023049"/>
    </source>
</evidence>
<keyword evidence="5 11" id="KW-0812">Transmembrane</keyword>
<proteinExistence type="inferred from homology"/>
<feature type="domain" description="PDZ" evidence="12">
    <location>
        <begin position="123"/>
        <end position="191"/>
    </location>
</feature>
<comment type="cofactor">
    <cofactor evidence="1 11">
        <name>Zn(2+)</name>
        <dbReference type="ChEBI" id="CHEBI:29105"/>
    </cofactor>
</comment>
<feature type="transmembrane region" description="Helical" evidence="11">
    <location>
        <begin position="289"/>
        <end position="311"/>
    </location>
</feature>
<dbReference type="InterPro" id="IPR004387">
    <property type="entry name" value="Pept_M50_Zn"/>
</dbReference>
<sequence length="365" mass="39636">MLMTFVATVFVLGLLIFIHELGHFIMAKRVGIRVEKFSLGFPPNILSKKIGETTYCIGIIPLGGYVKMLGENPEEEGAGESAESGKTQFTCDEFMSKSVGQRAAVIFAGPFMNYLLAIVLLSGVYLAGRPVFDNTRIVLDDISKGDPAYAAGLKSGDQIIALDGAPMNSYDSLRTLVRAHKGNPLQLTWLRGSDTLSATITPKVVAEMNEQGQVDSVGVLGFSQKVQRYESVGFVTSITQGFIMTHVLVWETAKFLKRLVTGQASIRLVGGPVFIAQQSGREAQKGLRFLFGFIALLSVNLAVLNVLPIPILDGGHLLFLLIEKIRGNPLSVRARAIAQQVGIVFLLGVIVLVTYNDILRAFRGF</sequence>
<feature type="transmembrane region" description="Helical" evidence="11">
    <location>
        <begin position="103"/>
        <end position="127"/>
    </location>
</feature>
<reference evidence="13 14" key="1">
    <citation type="journal article" date="2018" name="ISME J.">
        <title>A methanotrophic archaeon couples anaerobic oxidation of methane to Fe(III) reduction.</title>
        <authorList>
            <person name="Cai C."/>
            <person name="Leu A.O."/>
            <person name="Xie G.J."/>
            <person name="Guo J."/>
            <person name="Feng Y."/>
            <person name="Zhao J.X."/>
            <person name="Tyson G.W."/>
            <person name="Yuan Z."/>
            <person name="Hu S."/>
        </authorList>
    </citation>
    <scope>NUCLEOTIDE SEQUENCE [LARGE SCALE GENOMIC DNA]</scope>
    <source>
        <strain evidence="13">FeB_12</strain>
    </source>
</reference>
<dbReference type="EC" id="3.4.24.-" evidence="11"/>
<feature type="transmembrane region" description="Helical" evidence="11">
    <location>
        <begin position="336"/>
        <end position="355"/>
    </location>
</feature>
<dbReference type="Proteomes" id="UP000250918">
    <property type="component" value="Unassembled WGS sequence"/>
</dbReference>
<dbReference type="EMBL" id="PQAP01000007">
    <property type="protein sequence ID" value="PWB75853.1"/>
    <property type="molecule type" value="Genomic_DNA"/>
</dbReference>
<dbReference type="InterPro" id="IPR041489">
    <property type="entry name" value="PDZ_6"/>
</dbReference>
<dbReference type="PROSITE" id="PS50106">
    <property type="entry name" value="PDZ"/>
    <property type="match status" value="1"/>
</dbReference>
<keyword evidence="10 11" id="KW-0472">Membrane</keyword>
<keyword evidence="6 11" id="KW-0378">Hydrolase</keyword>
<keyword evidence="8 11" id="KW-1133">Transmembrane helix</keyword>
<accession>A0A855XCR8</accession>
<evidence type="ECO:0000313" key="14">
    <source>
        <dbReference type="Proteomes" id="UP000250918"/>
    </source>
</evidence>
<dbReference type="SMART" id="SM00228">
    <property type="entry name" value="PDZ"/>
    <property type="match status" value="1"/>
</dbReference>
<dbReference type="InterPro" id="IPR008915">
    <property type="entry name" value="Peptidase_M50"/>
</dbReference>
<dbReference type="Pfam" id="PF02163">
    <property type="entry name" value="Peptidase_M50"/>
    <property type="match status" value="1"/>
</dbReference>
<keyword evidence="11" id="KW-0479">Metal-binding</keyword>
<dbReference type="SUPFAM" id="SSF50156">
    <property type="entry name" value="PDZ domain-like"/>
    <property type="match status" value="1"/>
</dbReference>
<dbReference type="GO" id="GO:0046872">
    <property type="term" value="F:metal ion binding"/>
    <property type="evidence" value="ECO:0007669"/>
    <property type="project" value="UniProtKB-KW"/>
</dbReference>
<dbReference type="GO" id="GO:0006508">
    <property type="term" value="P:proteolysis"/>
    <property type="evidence" value="ECO:0007669"/>
    <property type="project" value="UniProtKB-KW"/>
</dbReference>
<dbReference type="GO" id="GO:0004222">
    <property type="term" value="F:metalloendopeptidase activity"/>
    <property type="evidence" value="ECO:0007669"/>
    <property type="project" value="InterPro"/>
</dbReference>
<evidence type="ECO:0000256" key="5">
    <source>
        <dbReference type="ARBA" id="ARBA00022692"/>
    </source>
</evidence>
<evidence type="ECO:0000256" key="7">
    <source>
        <dbReference type="ARBA" id="ARBA00022833"/>
    </source>
</evidence>
<dbReference type="AlphaFoldDB" id="A0A855XCR8"/>
<dbReference type="CDD" id="cd06163">
    <property type="entry name" value="S2P-M50_PDZ_RseP-like"/>
    <property type="match status" value="1"/>
</dbReference>
<dbReference type="NCBIfam" id="TIGR00054">
    <property type="entry name" value="RIP metalloprotease RseP"/>
    <property type="match status" value="1"/>
</dbReference>
<dbReference type="Pfam" id="PF17820">
    <property type="entry name" value="PDZ_6"/>
    <property type="match status" value="1"/>
</dbReference>
<dbReference type="InterPro" id="IPR036034">
    <property type="entry name" value="PDZ_sf"/>
</dbReference>
<gene>
    <name evidence="13" type="primary">rseP</name>
    <name evidence="13" type="ORF">C3F09_01705</name>
</gene>
<evidence type="ECO:0000256" key="8">
    <source>
        <dbReference type="ARBA" id="ARBA00022989"/>
    </source>
</evidence>
<evidence type="ECO:0000256" key="3">
    <source>
        <dbReference type="ARBA" id="ARBA00007931"/>
    </source>
</evidence>
<comment type="caution">
    <text evidence="13">The sequence shown here is derived from an EMBL/GenBank/DDBJ whole genome shotgun (WGS) entry which is preliminary data.</text>
</comment>
<comment type="subcellular location">
    <subcellularLocation>
        <location evidence="2">Membrane</location>
        <topology evidence="2">Multi-pass membrane protein</topology>
    </subcellularLocation>
</comment>
<evidence type="ECO:0000313" key="13">
    <source>
        <dbReference type="EMBL" id="PWB75853.1"/>
    </source>
</evidence>
<dbReference type="GO" id="GO:0016020">
    <property type="term" value="C:membrane"/>
    <property type="evidence" value="ECO:0007669"/>
    <property type="project" value="UniProtKB-SubCell"/>
</dbReference>
<dbReference type="InterPro" id="IPR001478">
    <property type="entry name" value="PDZ"/>
</dbReference>
<organism evidence="13 14">
    <name type="scientific">candidate division GN15 bacterium</name>
    <dbReference type="NCBI Taxonomy" id="2072418"/>
    <lineage>
        <taxon>Bacteria</taxon>
        <taxon>candidate division GN15</taxon>
    </lineage>
</organism>
<dbReference type="Gene3D" id="2.30.42.10">
    <property type="match status" value="1"/>
</dbReference>
<evidence type="ECO:0000256" key="1">
    <source>
        <dbReference type="ARBA" id="ARBA00001947"/>
    </source>
</evidence>
<dbReference type="PANTHER" id="PTHR42837:SF2">
    <property type="entry name" value="MEMBRANE METALLOPROTEASE ARASP2, CHLOROPLASTIC-RELATED"/>
    <property type="match status" value="1"/>
</dbReference>
<evidence type="ECO:0000256" key="4">
    <source>
        <dbReference type="ARBA" id="ARBA00022670"/>
    </source>
</evidence>
<evidence type="ECO:0000256" key="2">
    <source>
        <dbReference type="ARBA" id="ARBA00004141"/>
    </source>
</evidence>
<evidence type="ECO:0000256" key="11">
    <source>
        <dbReference type="RuleBase" id="RU362031"/>
    </source>
</evidence>
<evidence type="ECO:0000259" key="12">
    <source>
        <dbReference type="PROSITE" id="PS50106"/>
    </source>
</evidence>
<protein>
    <recommendedName>
        <fullName evidence="11">Zinc metalloprotease</fullName>
        <ecNumber evidence="11">3.4.24.-</ecNumber>
    </recommendedName>
</protein>
<keyword evidence="9 11" id="KW-0482">Metalloprotease</keyword>
<dbReference type="CDD" id="cd23081">
    <property type="entry name" value="cpPDZ_EcRseP-like"/>
    <property type="match status" value="1"/>
</dbReference>
<evidence type="ECO:0000256" key="6">
    <source>
        <dbReference type="ARBA" id="ARBA00022801"/>
    </source>
</evidence>
<name>A0A855XCR8_9BACT</name>
<keyword evidence="7 11" id="KW-0862">Zinc</keyword>
<comment type="similarity">
    <text evidence="3 11">Belongs to the peptidase M50B family.</text>
</comment>